<dbReference type="Gene3D" id="3.40.50.1820">
    <property type="entry name" value="alpha/beta hydrolase"/>
    <property type="match status" value="1"/>
</dbReference>
<evidence type="ECO:0000259" key="3">
    <source>
        <dbReference type="SMART" id="SM00939"/>
    </source>
</evidence>
<dbReference type="Pfam" id="PF02129">
    <property type="entry name" value="Peptidase_S15"/>
    <property type="match status" value="1"/>
</dbReference>
<keyword evidence="2" id="KW-0812">Transmembrane</keyword>
<dbReference type="InterPro" id="IPR000383">
    <property type="entry name" value="Xaa-Pro-like_dom"/>
</dbReference>
<evidence type="ECO:0000256" key="2">
    <source>
        <dbReference type="SAM" id="Phobius"/>
    </source>
</evidence>
<feature type="domain" description="Xaa-Pro dipeptidyl-peptidase C-terminal" evidence="3">
    <location>
        <begin position="352"/>
        <end position="586"/>
    </location>
</feature>
<keyword evidence="2" id="KW-1133">Transmembrane helix</keyword>
<dbReference type="Pfam" id="PF08530">
    <property type="entry name" value="PepX_C"/>
    <property type="match status" value="1"/>
</dbReference>
<dbReference type="SUPFAM" id="SSF49785">
    <property type="entry name" value="Galactose-binding domain-like"/>
    <property type="match status" value="1"/>
</dbReference>
<dbReference type="AlphaFoldDB" id="A0A0H5R9T1"/>
<evidence type="ECO:0000313" key="4">
    <source>
        <dbReference type="EMBL" id="CRZ10890.1"/>
    </source>
</evidence>
<feature type="transmembrane region" description="Helical" evidence="2">
    <location>
        <begin position="6"/>
        <end position="23"/>
    </location>
</feature>
<organism evidence="4">
    <name type="scientific">Spongospora subterranea</name>
    <dbReference type="NCBI Taxonomy" id="70186"/>
    <lineage>
        <taxon>Eukaryota</taxon>
        <taxon>Sar</taxon>
        <taxon>Rhizaria</taxon>
        <taxon>Endomyxa</taxon>
        <taxon>Phytomyxea</taxon>
        <taxon>Plasmodiophorida</taxon>
        <taxon>Plasmodiophoridae</taxon>
        <taxon>Spongospora</taxon>
    </lineage>
</organism>
<proteinExistence type="predicted"/>
<sequence length="598" mass="66877">MFTTLIIAISSTAAIASICYYVISRPVQKPAHISRFMRIIDRLVGWIFGETLTILNVPIVYDNGVVNIGDHVLNHVRYWPESLTASPMPCILIRSPYGGGIAALTASRFSSRGYCVIVQDCRGRHHGRASDDEFIPVRSEREDGIGTIRWISEQPFCNGSIGMYGLSYLGICQWAVIDGAPSSLKAIVPVNASSDLYRVIFPTIGSVHIDLVVRWLYLVFFVGEHNSLLVSRLFRRLRLHTASTAISYHLPMNDIDKRILGRELSFFKGAVKHREDPSHEFWAKDMQLRLCEDFNQCPPALLIAGWFDIFLQSQLKDWAMLQATSPQHSLMIGPWHHWQVKKMAPIVESAALSWLDMHLKNDHSLAVPRVRLYISGIDQWRSFSEFPFSPIKSTALFLNTNRGLSYTKSTSSQAIKFTYDPIKDPTPFIGGASFDARNAGSKEQMDFESREDVIVFTSDLVEKAMTVIGPISANLYVGSSVRSSDWVCRLCDVDLRMQSMNLCDGIERITTTVSDDSIIHQVHVDMWAVGHVFLPGHRIRIQICSGAHPRFSRNSGTGECDNANATSYLPADNTIHISDSCPSHVVLPCLVEDVGLAS</sequence>
<accession>A0A0H5R9T1</accession>
<dbReference type="Gene3D" id="1.10.3020.10">
    <property type="entry name" value="alpha-amino acid ester hydrolase ( Helical cap domain)"/>
    <property type="match status" value="1"/>
</dbReference>
<dbReference type="InterPro" id="IPR029058">
    <property type="entry name" value="AB_hydrolase_fold"/>
</dbReference>
<dbReference type="SMART" id="SM00939">
    <property type="entry name" value="PepX_C"/>
    <property type="match status" value="1"/>
</dbReference>
<keyword evidence="2" id="KW-0472">Membrane</keyword>
<dbReference type="InterPro" id="IPR013736">
    <property type="entry name" value="Xaa-Pro_dipept_C"/>
</dbReference>
<keyword evidence="1" id="KW-0378">Hydrolase</keyword>
<dbReference type="GO" id="GO:0008239">
    <property type="term" value="F:dipeptidyl-peptidase activity"/>
    <property type="evidence" value="ECO:0007669"/>
    <property type="project" value="InterPro"/>
</dbReference>
<dbReference type="SUPFAM" id="SSF53474">
    <property type="entry name" value="alpha/beta-Hydrolases"/>
    <property type="match status" value="1"/>
</dbReference>
<dbReference type="Gene3D" id="2.60.120.260">
    <property type="entry name" value="Galactose-binding domain-like"/>
    <property type="match status" value="1"/>
</dbReference>
<feature type="transmembrane region" description="Helical" evidence="2">
    <location>
        <begin position="43"/>
        <end position="61"/>
    </location>
</feature>
<dbReference type="NCBIfam" id="TIGR00976">
    <property type="entry name" value="CocE_NonD"/>
    <property type="match status" value="1"/>
</dbReference>
<dbReference type="InterPro" id="IPR005674">
    <property type="entry name" value="CocE/Ser_esterase"/>
</dbReference>
<protein>
    <recommendedName>
        <fullName evidence="3">Xaa-Pro dipeptidyl-peptidase C-terminal domain-containing protein</fullName>
    </recommendedName>
</protein>
<evidence type="ECO:0000256" key="1">
    <source>
        <dbReference type="ARBA" id="ARBA00022801"/>
    </source>
</evidence>
<dbReference type="EMBL" id="HACM01010448">
    <property type="protein sequence ID" value="CRZ10890.1"/>
    <property type="molecule type" value="Transcribed_RNA"/>
</dbReference>
<reference evidence="4" key="1">
    <citation type="submission" date="2015-04" db="EMBL/GenBank/DDBJ databases">
        <title>The genome sequence of the plant pathogenic Rhizarian Plasmodiophora brassicae reveals insights in its biotrophic life cycle and the origin of chitin synthesis.</title>
        <authorList>
            <person name="Schwelm A."/>
            <person name="Fogelqvist J."/>
            <person name="Knaust A."/>
            <person name="Julke S."/>
            <person name="Lilja T."/>
            <person name="Dhandapani V."/>
            <person name="Bonilla-Rosso G."/>
            <person name="Karlsson M."/>
            <person name="Shevchenko A."/>
            <person name="Choi S.R."/>
            <person name="Kim H.G."/>
            <person name="Park J.Y."/>
            <person name="Lim Y.P."/>
            <person name="Ludwig-Muller J."/>
            <person name="Dixelius C."/>
        </authorList>
    </citation>
    <scope>NUCLEOTIDE SEQUENCE</scope>
    <source>
        <tissue evidence="4">Potato root galls</tissue>
    </source>
</reference>
<name>A0A0H5R9T1_9EUKA</name>
<dbReference type="InterPro" id="IPR008979">
    <property type="entry name" value="Galactose-bd-like_sf"/>
</dbReference>